<feature type="transmembrane region" description="Helical" evidence="7">
    <location>
        <begin position="210"/>
        <end position="230"/>
    </location>
</feature>
<accession>A0A9P4J1D1</accession>
<dbReference type="AlphaFoldDB" id="A0A9P4J1D1"/>
<comment type="subcellular location">
    <subcellularLocation>
        <location evidence="1">Membrane</location>
        <topology evidence="1">Multi-pass membrane protein</topology>
    </subcellularLocation>
</comment>
<dbReference type="OrthoDB" id="5417844at2759"/>
<keyword evidence="2 7" id="KW-0812">Transmembrane</keyword>
<dbReference type="InterPro" id="IPR049326">
    <property type="entry name" value="Rhodopsin_dom_fungi"/>
</dbReference>
<sequence length="399" mass="44420">MAASEGAAKYLAQNRQGSLYASSTIPFFFAMIAVVLRFWCRRHKQAGFWLDDWLILAALMCGVGLSTVLLWCTPRALGRHIQTFGPNATRDFSIGLFTAEVTYTGVVVFVKLAILALYWRIFNRSSIRLPIAILSTAVSMWGIAAFLMALLQCIPTRGLWDKTIKASCKVDVQKSFLAISIPNIVIDILLLFLPIPYIKRLNVPKDQKKALMSIFLLGGFVCVASVMRLVTVLTETIDADVSWNFVSQAIWAVTEADFAIIGGEPFLYSICASAEGLSACLPTLRPFWLVMKELKTRLTTQLPRPTTIGSPGGKRKHTWRSSTRAQTQHDDEILFSTLPRTRNGYEDKCPRESGKAATTITAPPPVYQDTPRSQGRISVESAWDVGYDQRNIPRYELGV</sequence>
<evidence type="ECO:0000256" key="5">
    <source>
        <dbReference type="ARBA" id="ARBA00038359"/>
    </source>
</evidence>
<feature type="transmembrane region" description="Helical" evidence="7">
    <location>
        <begin position="176"/>
        <end position="198"/>
    </location>
</feature>
<dbReference type="Proteomes" id="UP000799439">
    <property type="component" value="Unassembled WGS sequence"/>
</dbReference>
<name>A0A9P4J1D1_9PEZI</name>
<feature type="transmembrane region" description="Helical" evidence="7">
    <location>
        <begin position="52"/>
        <end position="72"/>
    </location>
</feature>
<keyword evidence="3 7" id="KW-1133">Transmembrane helix</keyword>
<keyword evidence="10" id="KW-1185">Reference proteome</keyword>
<feature type="transmembrane region" description="Helical" evidence="7">
    <location>
        <begin position="131"/>
        <end position="151"/>
    </location>
</feature>
<evidence type="ECO:0000256" key="4">
    <source>
        <dbReference type="ARBA" id="ARBA00023136"/>
    </source>
</evidence>
<keyword evidence="4 7" id="KW-0472">Membrane</keyword>
<reference evidence="9" key="1">
    <citation type="journal article" date="2020" name="Stud. Mycol.">
        <title>101 Dothideomycetes genomes: a test case for predicting lifestyles and emergence of pathogens.</title>
        <authorList>
            <person name="Haridas S."/>
            <person name="Albert R."/>
            <person name="Binder M."/>
            <person name="Bloem J."/>
            <person name="Labutti K."/>
            <person name="Salamov A."/>
            <person name="Andreopoulos B."/>
            <person name="Baker S."/>
            <person name="Barry K."/>
            <person name="Bills G."/>
            <person name="Bluhm B."/>
            <person name="Cannon C."/>
            <person name="Castanera R."/>
            <person name="Culley D."/>
            <person name="Daum C."/>
            <person name="Ezra D."/>
            <person name="Gonzalez J."/>
            <person name="Henrissat B."/>
            <person name="Kuo A."/>
            <person name="Liang C."/>
            <person name="Lipzen A."/>
            <person name="Lutzoni F."/>
            <person name="Magnuson J."/>
            <person name="Mondo S."/>
            <person name="Nolan M."/>
            <person name="Ohm R."/>
            <person name="Pangilinan J."/>
            <person name="Park H.-J."/>
            <person name="Ramirez L."/>
            <person name="Alfaro M."/>
            <person name="Sun H."/>
            <person name="Tritt A."/>
            <person name="Yoshinaga Y."/>
            <person name="Zwiers L.-H."/>
            <person name="Turgeon B."/>
            <person name="Goodwin S."/>
            <person name="Spatafora J."/>
            <person name="Crous P."/>
            <person name="Grigoriev I."/>
        </authorList>
    </citation>
    <scope>NUCLEOTIDE SEQUENCE</scope>
    <source>
        <strain evidence="9">CBS 260.36</strain>
    </source>
</reference>
<dbReference type="EMBL" id="ML996084">
    <property type="protein sequence ID" value="KAF2153683.1"/>
    <property type="molecule type" value="Genomic_DNA"/>
</dbReference>
<evidence type="ECO:0000256" key="2">
    <source>
        <dbReference type="ARBA" id="ARBA00022692"/>
    </source>
</evidence>
<feature type="domain" description="Rhodopsin" evidence="8">
    <location>
        <begin position="36"/>
        <end position="287"/>
    </location>
</feature>
<evidence type="ECO:0000313" key="9">
    <source>
        <dbReference type="EMBL" id="KAF2153683.1"/>
    </source>
</evidence>
<evidence type="ECO:0000259" key="8">
    <source>
        <dbReference type="Pfam" id="PF20684"/>
    </source>
</evidence>
<comment type="caution">
    <text evidence="9">The sequence shown here is derived from an EMBL/GenBank/DDBJ whole genome shotgun (WGS) entry which is preliminary data.</text>
</comment>
<gene>
    <name evidence="9" type="ORF">K461DRAFT_114435</name>
</gene>
<dbReference type="InterPro" id="IPR052337">
    <property type="entry name" value="SAT4-like"/>
</dbReference>
<feature type="region of interest" description="Disordered" evidence="6">
    <location>
        <begin position="302"/>
        <end position="327"/>
    </location>
</feature>
<comment type="similarity">
    <text evidence="5">Belongs to the SAT4 family.</text>
</comment>
<proteinExistence type="inferred from homology"/>
<evidence type="ECO:0000256" key="3">
    <source>
        <dbReference type="ARBA" id="ARBA00022989"/>
    </source>
</evidence>
<evidence type="ECO:0000256" key="1">
    <source>
        <dbReference type="ARBA" id="ARBA00004141"/>
    </source>
</evidence>
<dbReference type="PANTHER" id="PTHR33048:SF47">
    <property type="entry name" value="INTEGRAL MEMBRANE PROTEIN-RELATED"/>
    <property type="match status" value="1"/>
</dbReference>
<organism evidence="9 10">
    <name type="scientific">Myriangium duriaei CBS 260.36</name>
    <dbReference type="NCBI Taxonomy" id="1168546"/>
    <lineage>
        <taxon>Eukaryota</taxon>
        <taxon>Fungi</taxon>
        <taxon>Dikarya</taxon>
        <taxon>Ascomycota</taxon>
        <taxon>Pezizomycotina</taxon>
        <taxon>Dothideomycetes</taxon>
        <taxon>Dothideomycetidae</taxon>
        <taxon>Myriangiales</taxon>
        <taxon>Myriangiaceae</taxon>
        <taxon>Myriangium</taxon>
    </lineage>
</organism>
<protein>
    <recommendedName>
        <fullName evidence="8">Rhodopsin domain-containing protein</fullName>
    </recommendedName>
</protein>
<evidence type="ECO:0000256" key="7">
    <source>
        <dbReference type="SAM" id="Phobius"/>
    </source>
</evidence>
<feature type="transmembrane region" description="Helical" evidence="7">
    <location>
        <begin position="20"/>
        <end position="40"/>
    </location>
</feature>
<dbReference type="PANTHER" id="PTHR33048">
    <property type="entry name" value="PTH11-LIKE INTEGRAL MEMBRANE PROTEIN (AFU_ORTHOLOGUE AFUA_5G11245)"/>
    <property type="match status" value="1"/>
</dbReference>
<dbReference type="GO" id="GO:0016020">
    <property type="term" value="C:membrane"/>
    <property type="evidence" value="ECO:0007669"/>
    <property type="project" value="UniProtKB-SubCell"/>
</dbReference>
<evidence type="ECO:0000313" key="10">
    <source>
        <dbReference type="Proteomes" id="UP000799439"/>
    </source>
</evidence>
<dbReference type="Pfam" id="PF20684">
    <property type="entry name" value="Fung_rhodopsin"/>
    <property type="match status" value="1"/>
</dbReference>
<feature type="region of interest" description="Disordered" evidence="6">
    <location>
        <begin position="341"/>
        <end position="374"/>
    </location>
</feature>
<feature type="transmembrane region" description="Helical" evidence="7">
    <location>
        <begin position="92"/>
        <end position="119"/>
    </location>
</feature>
<feature type="compositionally biased region" description="Basic and acidic residues" evidence="6">
    <location>
        <begin position="343"/>
        <end position="354"/>
    </location>
</feature>
<evidence type="ECO:0000256" key="6">
    <source>
        <dbReference type="SAM" id="MobiDB-lite"/>
    </source>
</evidence>